<evidence type="ECO:0000256" key="5">
    <source>
        <dbReference type="PROSITE-ProRule" id="PRU00091"/>
    </source>
</evidence>
<keyword evidence="1" id="KW-0479">Metal-binding</keyword>
<evidence type="ECO:0000256" key="3">
    <source>
        <dbReference type="ARBA" id="ARBA00022833"/>
    </source>
</evidence>
<dbReference type="Pfam" id="PF01363">
    <property type="entry name" value="FYVE"/>
    <property type="match status" value="1"/>
</dbReference>
<evidence type="ECO:0000256" key="2">
    <source>
        <dbReference type="ARBA" id="ARBA00022771"/>
    </source>
</evidence>
<evidence type="ECO:0000313" key="9">
    <source>
        <dbReference type="Proteomes" id="UP001209878"/>
    </source>
</evidence>
<dbReference type="PANTHER" id="PTHR45956:SF6">
    <property type="entry name" value="RUN DOMAIN-CONTAINING PROTEIN"/>
    <property type="match status" value="1"/>
</dbReference>
<dbReference type="CDD" id="cd15721">
    <property type="entry name" value="FYVE_RUFY1_like"/>
    <property type="match status" value="1"/>
</dbReference>
<keyword evidence="2 5" id="KW-0863">Zinc-finger</keyword>
<evidence type="ECO:0000259" key="7">
    <source>
        <dbReference type="PROSITE" id="PS50178"/>
    </source>
</evidence>
<evidence type="ECO:0000256" key="1">
    <source>
        <dbReference type="ARBA" id="ARBA00022723"/>
    </source>
</evidence>
<organism evidence="8 9">
    <name type="scientific">Ridgeia piscesae</name>
    <name type="common">Tubeworm</name>
    <dbReference type="NCBI Taxonomy" id="27915"/>
    <lineage>
        <taxon>Eukaryota</taxon>
        <taxon>Metazoa</taxon>
        <taxon>Spiralia</taxon>
        <taxon>Lophotrochozoa</taxon>
        <taxon>Annelida</taxon>
        <taxon>Polychaeta</taxon>
        <taxon>Sedentaria</taxon>
        <taxon>Canalipalpata</taxon>
        <taxon>Sabellida</taxon>
        <taxon>Siboglinidae</taxon>
        <taxon>Ridgeia</taxon>
    </lineage>
</organism>
<dbReference type="PANTHER" id="PTHR45956">
    <property type="entry name" value="RUN AND FYVE DOMAIN-CONTAINING PROTEIN 2-LIKE PROTEIN"/>
    <property type="match status" value="1"/>
</dbReference>
<evidence type="ECO:0000256" key="4">
    <source>
        <dbReference type="ARBA" id="ARBA00023054"/>
    </source>
</evidence>
<dbReference type="Gene3D" id="3.30.40.10">
    <property type="entry name" value="Zinc/RING finger domain, C3HC4 (zinc finger)"/>
    <property type="match status" value="1"/>
</dbReference>
<dbReference type="GO" id="GO:0008270">
    <property type="term" value="F:zinc ion binding"/>
    <property type="evidence" value="ECO:0007669"/>
    <property type="project" value="UniProtKB-KW"/>
</dbReference>
<dbReference type="SMART" id="SM00064">
    <property type="entry name" value="FYVE"/>
    <property type="match status" value="1"/>
</dbReference>
<keyword evidence="3" id="KW-0862">Zinc</keyword>
<dbReference type="Proteomes" id="UP001209878">
    <property type="component" value="Unassembled WGS sequence"/>
</dbReference>
<reference evidence="8" key="1">
    <citation type="journal article" date="2023" name="Mol. Biol. Evol.">
        <title>Third-Generation Sequencing Reveals the Adaptive Role of the Epigenome in Three Deep-Sea Polychaetes.</title>
        <authorList>
            <person name="Perez M."/>
            <person name="Aroh O."/>
            <person name="Sun Y."/>
            <person name="Lan Y."/>
            <person name="Juniper S.K."/>
            <person name="Young C.R."/>
            <person name="Angers B."/>
            <person name="Qian P.Y."/>
        </authorList>
    </citation>
    <scope>NUCLEOTIDE SEQUENCE</scope>
    <source>
        <strain evidence="8">R07B-5</strain>
    </source>
</reference>
<dbReference type="EMBL" id="JAODUO010000035">
    <property type="protein sequence ID" value="KAK2192261.1"/>
    <property type="molecule type" value="Genomic_DNA"/>
</dbReference>
<protein>
    <recommendedName>
        <fullName evidence="7">FYVE-type domain-containing protein</fullName>
    </recommendedName>
</protein>
<dbReference type="AlphaFoldDB" id="A0AAD9PD10"/>
<dbReference type="PROSITE" id="PS50178">
    <property type="entry name" value="ZF_FYVE"/>
    <property type="match status" value="1"/>
</dbReference>
<gene>
    <name evidence="8" type="ORF">NP493_35g00039</name>
</gene>
<dbReference type="InterPro" id="IPR011011">
    <property type="entry name" value="Znf_FYVE_PHD"/>
</dbReference>
<dbReference type="SUPFAM" id="SSF57903">
    <property type="entry name" value="FYVE/PHD zinc finger"/>
    <property type="match status" value="1"/>
</dbReference>
<dbReference type="InterPro" id="IPR013083">
    <property type="entry name" value="Znf_RING/FYVE/PHD"/>
</dbReference>
<name>A0AAD9PD10_RIDPI</name>
<feature type="coiled-coil region" evidence="6">
    <location>
        <begin position="54"/>
        <end position="98"/>
    </location>
</feature>
<feature type="domain" description="FYVE-type" evidence="7">
    <location>
        <begin position="138"/>
        <end position="196"/>
    </location>
</feature>
<dbReference type="InterPro" id="IPR017455">
    <property type="entry name" value="Znf_FYVE-rel"/>
</dbReference>
<evidence type="ECO:0000313" key="8">
    <source>
        <dbReference type="EMBL" id="KAK2192261.1"/>
    </source>
</evidence>
<dbReference type="InterPro" id="IPR000306">
    <property type="entry name" value="Znf_FYVE"/>
</dbReference>
<dbReference type="InterPro" id="IPR047335">
    <property type="entry name" value="RUFY1-3"/>
</dbReference>
<keyword evidence="9" id="KW-1185">Reference proteome</keyword>
<comment type="caution">
    <text evidence="8">The sequence shown here is derived from an EMBL/GenBank/DDBJ whole genome shotgun (WGS) entry which is preliminary data.</text>
</comment>
<keyword evidence="4 6" id="KW-0175">Coiled coil</keyword>
<dbReference type="GO" id="GO:0005737">
    <property type="term" value="C:cytoplasm"/>
    <property type="evidence" value="ECO:0007669"/>
    <property type="project" value="TreeGrafter"/>
</dbReference>
<evidence type="ECO:0000256" key="6">
    <source>
        <dbReference type="SAM" id="Coils"/>
    </source>
</evidence>
<accession>A0AAD9PD10</accession>
<sequence length="202" mass="23491">MAATITEMEDRLKQWYSDKLAAEETSRKLGQLLVEKDTKRSVLETDLKIEREWRGTLQRNLEQEKERVAGLHEEIRLLQGMKKEFDQLQIKHIQLQQVCGEQEKALSELGSHLSESKLKVEDMKEMQAVNREAQWTEDKVVAACRQCQRPFSVSRRKHHCRNCGEIFCNDCSDTKMSLPSSAKPERVCDACHELLLQRYSAN</sequence>
<proteinExistence type="predicted"/>